<evidence type="ECO:0000256" key="2">
    <source>
        <dbReference type="ARBA" id="ARBA00022723"/>
    </source>
</evidence>
<dbReference type="InterPro" id="IPR008972">
    <property type="entry name" value="Cupredoxin"/>
</dbReference>
<keyword evidence="8" id="KW-0472">Membrane</keyword>
<keyword evidence="3" id="KW-0732">Signal</keyword>
<dbReference type="OrthoDB" id="10255118at2759"/>
<dbReference type="InterPro" id="IPR033138">
    <property type="entry name" value="Cu_oxidase_CS"/>
</dbReference>
<evidence type="ECO:0000259" key="11">
    <source>
        <dbReference type="Pfam" id="PF07732"/>
    </source>
</evidence>
<name>A0A8K0TN55_9PEZI</name>
<dbReference type="Pfam" id="PF00394">
    <property type="entry name" value="Cu-oxidase"/>
    <property type="match status" value="1"/>
</dbReference>
<evidence type="ECO:0000256" key="3">
    <source>
        <dbReference type="ARBA" id="ARBA00022729"/>
    </source>
</evidence>
<evidence type="ECO:0000256" key="8">
    <source>
        <dbReference type="SAM" id="Phobius"/>
    </source>
</evidence>
<evidence type="ECO:0000256" key="7">
    <source>
        <dbReference type="SAM" id="MobiDB-lite"/>
    </source>
</evidence>
<feature type="region of interest" description="Disordered" evidence="7">
    <location>
        <begin position="85"/>
        <end position="106"/>
    </location>
</feature>
<protein>
    <submittedName>
        <fullName evidence="12">Multicopper oxidase</fullName>
    </submittedName>
</protein>
<dbReference type="EMBL" id="JAGPXD010000002">
    <property type="protein sequence ID" value="KAH7368245.1"/>
    <property type="molecule type" value="Genomic_DNA"/>
</dbReference>
<dbReference type="Pfam" id="PF07731">
    <property type="entry name" value="Cu-oxidase_2"/>
    <property type="match status" value="1"/>
</dbReference>
<dbReference type="Pfam" id="PF07732">
    <property type="entry name" value="Cu-oxidase_3"/>
    <property type="match status" value="1"/>
</dbReference>
<dbReference type="PANTHER" id="PTHR11709:SF414">
    <property type="entry name" value="ADR239WP"/>
    <property type="match status" value="1"/>
</dbReference>
<dbReference type="InterPro" id="IPR045087">
    <property type="entry name" value="Cu-oxidase_fam"/>
</dbReference>
<evidence type="ECO:0000256" key="1">
    <source>
        <dbReference type="ARBA" id="ARBA00010609"/>
    </source>
</evidence>
<evidence type="ECO:0000259" key="9">
    <source>
        <dbReference type="Pfam" id="PF00394"/>
    </source>
</evidence>
<keyword evidence="5" id="KW-0186">Copper</keyword>
<dbReference type="InterPro" id="IPR001117">
    <property type="entry name" value="Cu-oxidase_2nd"/>
</dbReference>
<gene>
    <name evidence="12" type="ORF">B0T11DRAFT_276670</name>
</gene>
<dbReference type="GO" id="GO:0016491">
    <property type="term" value="F:oxidoreductase activity"/>
    <property type="evidence" value="ECO:0007669"/>
    <property type="project" value="UniProtKB-KW"/>
</dbReference>
<dbReference type="InterPro" id="IPR002355">
    <property type="entry name" value="Cu_oxidase_Cu_BS"/>
</dbReference>
<feature type="domain" description="Plastocyanin-like" evidence="10">
    <location>
        <begin position="609"/>
        <end position="726"/>
    </location>
</feature>
<dbReference type="PROSITE" id="PS00079">
    <property type="entry name" value="MULTICOPPER_OXIDASE1"/>
    <property type="match status" value="2"/>
</dbReference>
<dbReference type="InterPro" id="IPR011706">
    <property type="entry name" value="Cu-oxidase_C"/>
</dbReference>
<proteinExistence type="inferred from homology"/>
<feature type="region of interest" description="Disordered" evidence="7">
    <location>
        <begin position="123"/>
        <end position="144"/>
    </location>
</feature>
<keyword evidence="4" id="KW-0560">Oxidoreductase</keyword>
<accession>A0A8K0TN55</accession>
<sequence>MDRRSARNEGGENEPMLGAGGRPSFDSQNDGLDSPRRNSLEGIGAGDKPSKSPRLFRIVAILCGITIIILSSFIFLQFFRAQQHPSEPQQHGGSAHAHGGGDEHMAPATTAAPEAVVITTTTMTSAEPSTTSSEVPAATPVSPQDELNLKTGFKISSEPSLREFVFNITRDIASPDGYEKPVIRVNGQSPGPLIEANSGDTIRVVVNNQMPTESTTIHWHGIDQRNTTWMDGVHGISQCGIPPGESFTYEFTITNQRGTFWYHSHLAVQYTDGLFGPFIIHDPSEKVPEVDDEKILMIGDLYHRYGNELLTDYLGSAPPWSPDMPSLEPPPDNLIFNGMHVSNCSESTKMDHDGMEGMDHGSSGMKGMDHGSSGMKGSGHAHGSRALGTCAAGSLYSTRVKSNSRVRLRVISHSSNAPYYFTVDNHTLEITEIDGTEIAPLTTTRLFMNPGQRYSIILNANQTAGNYLMRAAAAAHCFHLPGHMHQTHGHGETGLANIDFEATAVLSYDDTDATVAPLGSPWDTTRRIIPGGRGAEPWRGKCHDIPFDIPKPLRPADAYDVGEGNYHYFKYKTGYSGKVWRTFINQTLATPLQNEATLWQATKPANTTGHPVHSTQGHERDLPDQRLLISQDPNNGAQIVINSMHMMSHPWHLHGQNFQIVGWGSDLFGKGKTTWNFDNPLRRDTVTVPGDSHVVIRIVGDNPGVWALHCHILWHAEGGMGLAIAQRMDQLRTMIDAMEQTAGVGSVKDKFCAAGTSRPTLPPGQGA</sequence>
<dbReference type="CDD" id="cd04205">
    <property type="entry name" value="CuRO_2_LCC_like"/>
    <property type="match status" value="1"/>
</dbReference>
<dbReference type="PROSITE" id="PS00080">
    <property type="entry name" value="MULTICOPPER_OXIDASE2"/>
    <property type="match status" value="1"/>
</dbReference>
<dbReference type="CDD" id="cd13857">
    <property type="entry name" value="CuRO_1_Diphenol_Ox"/>
    <property type="match status" value="1"/>
</dbReference>
<comment type="caution">
    <text evidence="12">The sequence shown here is derived from an EMBL/GenBank/DDBJ whole genome shotgun (WGS) entry which is preliminary data.</text>
</comment>
<evidence type="ECO:0000313" key="13">
    <source>
        <dbReference type="Proteomes" id="UP000813385"/>
    </source>
</evidence>
<comment type="similarity">
    <text evidence="1">Belongs to the multicopper oxidase family.</text>
</comment>
<keyword evidence="8" id="KW-0812">Transmembrane</keyword>
<evidence type="ECO:0000256" key="5">
    <source>
        <dbReference type="ARBA" id="ARBA00023008"/>
    </source>
</evidence>
<feature type="region of interest" description="Disordered" evidence="7">
    <location>
        <begin position="1"/>
        <end position="49"/>
    </location>
</feature>
<dbReference type="InterPro" id="IPR011707">
    <property type="entry name" value="Cu-oxidase-like_N"/>
</dbReference>
<dbReference type="AlphaFoldDB" id="A0A8K0TN55"/>
<keyword evidence="2" id="KW-0479">Metal-binding</keyword>
<reference evidence="12" key="1">
    <citation type="journal article" date="2021" name="Nat. Commun.">
        <title>Genetic determinants of endophytism in the Arabidopsis root mycobiome.</title>
        <authorList>
            <person name="Mesny F."/>
            <person name="Miyauchi S."/>
            <person name="Thiergart T."/>
            <person name="Pickel B."/>
            <person name="Atanasova L."/>
            <person name="Karlsson M."/>
            <person name="Huettel B."/>
            <person name="Barry K.W."/>
            <person name="Haridas S."/>
            <person name="Chen C."/>
            <person name="Bauer D."/>
            <person name="Andreopoulos W."/>
            <person name="Pangilinan J."/>
            <person name="LaButti K."/>
            <person name="Riley R."/>
            <person name="Lipzen A."/>
            <person name="Clum A."/>
            <person name="Drula E."/>
            <person name="Henrissat B."/>
            <person name="Kohler A."/>
            <person name="Grigoriev I.V."/>
            <person name="Martin F.M."/>
            <person name="Hacquard S."/>
        </authorList>
    </citation>
    <scope>NUCLEOTIDE SEQUENCE</scope>
    <source>
        <strain evidence="12">MPI-CAGE-AT-0016</strain>
    </source>
</reference>
<keyword evidence="8" id="KW-1133">Transmembrane helix</keyword>
<organism evidence="12 13">
    <name type="scientific">Plectosphaerella cucumerina</name>
    <dbReference type="NCBI Taxonomy" id="40658"/>
    <lineage>
        <taxon>Eukaryota</taxon>
        <taxon>Fungi</taxon>
        <taxon>Dikarya</taxon>
        <taxon>Ascomycota</taxon>
        <taxon>Pezizomycotina</taxon>
        <taxon>Sordariomycetes</taxon>
        <taxon>Hypocreomycetidae</taxon>
        <taxon>Glomerellales</taxon>
        <taxon>Plectosphaerellaceae</taxon>
        <taxon>Plectosphaerella</taxon>
    </lineage>
</organism>
<evidence type="ECO:0000256" key="6">
    <source>
        <dbReference type="ARBA" id="ARBA00023180"/>
    </source>
</evidence>
<feature type="compositionally biased region" description="Low complexity" evidence="7">
    <location>
        <begin position="123"/>
        <end position="133"/>
    </location>
</feature>
<feature type="compositionally biased region" description="Basic and acidic residues" evidence="7">
    <location>
        <begin position="1"/>
        <end position="10"/>
    </location>
</feature>
<feature type="domain" description="Plastocyanin-like" evidence="11">
    <location>
        <begin position="169"/>
        <end position="284"/>
    </location>
</feature>
<evidence type="ECO:0000256" key="4">
    <source>
        <dbReference type="ARBA" id="ARBA00023002"/>
    </source>
</evidence>
<feature type="transmembrane region" description="Helical" evidence="8">
    <location>
        <begin position="58"/>
        <end position="79"/>
    </location>
</feature>
<dbReference type="CDD" id="cd13910">
    <property type="entry name" value="CuRO_3_MCO_like_4"/>
    <property type="match status" value="1"/>
</dbReference>
<feature type="domain" description="Plastocyanin-like" evidence="9">
    <location>
        <begin position="293"/>
        <end position="476"/>
    </location>
</feature>
<dbReference type="Proteomes" id="UP000813385">
    <property type="component" value="Unassembled WGS sequence"/>
</dbReference>
<keyword evidence="6" id="KW-0325">Glycoprotein</keyword>
<dbReference type="PANTHER" id="PTHR11709">
    <property type="entry name" value="MULTI-COPPER OXIDASE"/>
    <property type="match status" value="1"/>
</dbReference>
<dbReference type="SUPFAM" id="SSF49503">
    <property type="entry name" value="Cupredoxins"/>
    <property type="match status" value="3"/>
</dbReference>
<evidence type="ECO:0000259" key="10">
    <source>
        <dbReference type="Pfam" id="PF07731"/>
    </source>
</evidence>
<dbReference type="Gene3D" id="2.60.40.420">
    <property type="entry name" value="Cupredoxins - blue copper proteins"/>
    <property type="match status" value="3"/>
</dbReference>
<evidence type="ECO:0000313" key="12">
    <source>
        <dbReference type="EMBL" id="KAH7368245.1"/>
    </source>
</evidence>
<dbReference type="GO" id="GO:0005507">
    <property type="term" value="F:copper ion binding"/>
    <property type="evidence" value="ECO:0007669"/>
    <property type="project" value="InterPro"/>
</dbReference>
<keyword evidence="13" id="KW-1185">Reference proteome</keyword>